<comment type="caution">
    <text evidence="2">The sequence shown here is derived from an EMBL/GenBank/DDBJ whole genome shotgun (WGS) entry which is preliminary data.</text>
</comment>
<dbReference type="PROSITE" id="PS50013">
    <property type="entry name" value="CHROMO_2"/>
    <property type="match status" value="1"/>
</dbReference>
<reference evidence="2 3" key="1">
    <citation type="journal article" date="2015" name="Genome Biol. Evol.">
        <title>Comparative Genomics of a Bacterivorous Green Alga Reveals Evolutionary Causalities and Consequences of Phago-Mixotrophic Mode of Nutrition.</title>
        <authorList>
            <person name="Burns J.A."/>
            <person name="Paasch A."/>
            <person name="Narechania A."/>
            <person name="Kim E."/>
        </authorList>
    </citation>
    <scope>NUCLEOTIDE SEQUENCE [LARGE SCALE GENOMIC DNA]</scope>
    <source>
        <strain evidence="2 3">PLY_AMNH</strain>
    </source>
</reference>
<sequence length="120" mass="13550">MGARGRGPKRRQSSAGTTLLALGKGPVKRTQLSAFDPDGKKDAVYIVREIKVERVFNGKSGPKEQWLVGWEGLDDNSETWESIKNLPGHEADIRAFRERKKVQDAEIEAKLAENKKRCWM</sequence>
<dbReference type="SUPFAM" id="SSF54160">
    <property type="entry name" value="Chromo domain-like"/>
    <property type="match status" value="1"/>
</dbReference>
<dbReference type="InterPro" id="IPR023780">
    <property type="entry name" value="Chromo_domain"/>
</dbReference>
<dbReference type="Pfam" id="PF00385">
    <property type="entry name" value="Chromo"/>
    <property type="match status" value="1"/>
</dbReference>
<dbReference type="AlphaFoldDB" id="A0AAE0EX05"/>
<dbReference type="EMBL" id="LGRX02032982">
    <property type="protein sequence ID" value="KAK3243292.1"/>
    <property type="molecule type" value="Genomic_DNA"/>
</dbReference>
<proteinExistence type="predicted"/>
<dbReference type="CDD" id="cd00024">
    <property type="entry name" value="CD_CSD"/>
    <property type="match status" value="1"/>
</dbReference>
<evidence type="ECO:0000313" key="2">
    <source>
        <dbReference type="EMBL" id="KAK3243292.1"/>
    </source>
</evidence>
<evidence type="ECO:0000259" key="1">
    <source>
        <dbReference type="PROSITE" id="PS50013"/>
    </source>
</evidence>
<accession>A0AAE0EX05</accession>
<gene>
    <name evidence="2" type="ORF">CYMTET_47046</name>
</gene>
<protein>
    <recommendedName>
        <fullName evidence="1">Chromo domain-containing protein</fullName>
    </recommendedName>
</protein>
<dbReference type="Gene3D" id="2.40.50.40">
    <property type="match status" value="1"/>
</dbReference>
<feature type="domain" description="Chromo" evidence="1">
    <location>
        <begin position="50"/>
        <end position="108"/>
    </location>
</feature>
<dbReference type="InterPro" id="IPR016197">
    <property type="entry name" value="Chromo-like_dom_sf"/>
</dbReference>
<dbReference type="InterPro" id="IPR000953">
    <property type="entry name" value="Chromo/chromo_shadow_dom"/>
</dbReference>
<name>A0AAE0EX05_9CHLO</name>
<organism evidence="2 3">
    <name type="scientific">Cymbomonas tetramitiformis</name>
    <dbReference type="NCBI Taxonomy" id="36881"/>
    <lineage>
        <taxon>Eukaryota</taxon>
        <taxon>Viridiplantae</taxon>
        <taxon>Chlorophyta</taxon>
        <taxon>Pyramimonadophyceae</taxon>
        <taxon>Pyramimonadales</taxon>
        <taxon>Pyramimonadaceae</taxon>
        <taxon>Cymbomonas</taxon>
    </lineage>
</organism>
<dbReference type="Proteomes" id="UP001190700">
    <property type="component" value="Unassembled WGS sequence"/>
</dbReference>
<keyword evidence="3" id="KW-1185">Reference proteome</keyword>
<evidence type="ECO:0000313" key="3">
    <source>
        <dbReference type="Proteomes" id="UP001190700"/>
    </source>
</evidence>